<feature type="transmembrane region" description="Helical" evidence="6">
    <location>
        <begin position="85"/>
        <end position="106"/>
    </location>
</feature>
<keyword evidence="9" id="KW-1185">Reference proteome</keyword>
<evidence type="ECO:0000256" key="6">
    <source>
        <dbReference type="SAM" id="Phobius"/>
    </source>
</evidence>
<dbReference type="InterPro" id="IPR000620">
    <property type="entry name" value="EamA_dom"/>
</dbReference>
<organism evidence="8 9">
    <name type="scientific">Parazoarcus communis</name>
    <dbReference type="NCBI Taxonomy" id="41977"/>
    <lineage>
        <taxon>Bacteria</taxon>
        <taxon>Pseudomonadati</taxon>
        <taxon>Pseudomonadota</taxon>
        <taxon>Betaproteobacteria</taxon>
        <taxon>Rhodocyclales</taxon>
        <taxon>Zoogloeaceae</taxon>
        <taxon>Parazoarcus</taxon>
    </lineage>
</organism>
<dbReference type="Proteomes" id="UP000244930">
    <property type="component" value="Chromosome"/>
</dbReference>
<reference evidence="8 9" key="1">
    <citation type="submission" date="2017-06" db="EMBL/GenBank/DDBJ databases">
        <title>Azoarcus.</title>
        <authorList>
            <person name="Woo J.-H."/>
            <person name="Kim H.-S."/>
        </authorList>
    </citation>
    <scope>NUCLEOTIDE SEQUENCE [LARGE SCALE GENOMIC DNA]</scope>
    <source>
        <strain evidence="8 9">TSPY31</strain>
    </source>
</reference>
<feature type="transmembrane region" description="Helical" evidence="6">
    <location>
        <begin position="140"/>
        <end position="157"/>
    </location>
</feature>
<dbReference type="SUPFAM" id="SSF103481">
    <property type="entry name" value="Multidrug resistance efflux transporter EmrE"/>
    <property type="match status" value="2"/>
</dbReference>
<protein>
    <submittedName>
        <fullName evidence="8">EamA family transporter</fullName>
    </submittedName>
</protein>
<evidence type="ECO:0000256" key="2">
    <source>
        <dbReference type="ARBA" id="ARBA00007362"/>
    </source>
</evidence>
<evidence type="ECO:0000256" key="3">
    <source>
        <dbReference type="ARBA" id="ARBA00022692"/>
    </source>
</evidence>
<feature type="domain" description="EamA" evidence="7">
    <location>
        <begin position="169"/>
        <end position="306"/>
    </location>
</feature>
<dbReference type="KEGG" id="acom:CEW83_08775"/>
<dbReference type="EMBL" id="CP022187">
    <property type="protein sequence ID" value="AWI75298.1"/>
    <property type="molecule type" value="Genomic_DNA"/>
</dbReference>
<sequence>MSGTIARAGSGYAAGPKLAALPLMLIAPALFAANMVVARWAESVGIPPVFLAFGRWVLALAILLPFIAPRLWHSRQVLMANAPRVLLLGALGMGVAVGPQYIGAVHTSATNVALIISACPALVALIEAIVWRVPVGTQRAVGMSLAIWGVLLVLSRGDVEALGSLSFGRGDLWVVLAACGWAGYTVLARRRPLPELPAEVRLGALMIGGIVALAPFALFESVALQTPDFGRWELYFALLFLALVPGLGAYLCYDRLVSLSGPAGASISLYLVPMYAVLAAWPLLGEIPQAFHIGGFALILGGVALSGMRQRIGRRAAVNH</sequence>
<dbReference type="PANTHER" id="PTHR32322">
    <property type="entry name" value="INNER MEMBRANE TRANSPORTER"/>
    <property type="match status" value="1"/>
</dbReference>
<feature type="transmembrane region" description="Helical" evidence="6">
    <location>
        <begin position="234"/>
        <end position="253"/>
    </location>
</feature>
<feature type="domain" description="EamA" evidence="7">
    <location>
        <begin position="21"/>
        <end position="154"/>
    </location>
</feature>
<name>A0A2U8GP85_9RHOO</name>
<keyword evidence="4 6" id="KW-1133">Transmembrane helix</keyword>
<feature type="transmembrane region" description="Helical" evidence="6">
    <location>
        <begin position="21"/>
        <end position="41"/>
    </location>
</feature>
<dbReference type="PANTHER" id="PTHR32322:SF2">
    <property type="entry name" value="EAMA DOMAIN-CONTAINING PROTEIN"/>
    <property type="match status" value="1"/>
</dbReference>
<dbReference type="RefSeq" id="WP_108949007.1">
    <property type="nucleotide sequence ID" value="NZ_CP022187.1"/>
</dbReference>
<dbReference type="InterPro" id="IPR050638">
    <property type="entry name" value="AA-Vitamin_Transporters"/>
</dbReference>
<feature type="transmembrane region" description="Helical" evidence="6">
    <location>
        <begin position="200"/>
        <end position="219"/>
    </location>
</feature>
<evidence type="ECO:0000313" key="8">
    <source>
        <dbReference type="EMBL" id="AWI75298.1"/>
    </source>
</evidence>
<evidence type="ECO:0000256" key="4">
    <source>
        <dbReference type="ARBA" id="ARBA00022989"/>
    </source>
</evidence>
<feature type="transmembrane region" description="Helical" evidence="6">
    <location>
        <begin position="290"/>
        <end position="308"/>
    </location>
</feature>
<feature type="transmembrane region" description="Helical" evidence="6">
    <location>
        <begin position="112"/>
        <end position="133"/>
    </location>
</feature>
<evidence type="ECO:0000256" key="1">
    <source>
        <dbReference type="ARBA" id="ARBA00004141"/>
    </source>
</evidence>
<evidence type="ECO:0000313" key="9">
    <source>
        <dbReference type="Proteomes" id="UP000244930"/>
    </source>
</evidence>
<dbReference type="AlphaFoldDB" id="A0A2U8GP85"/>
<evidence type="ECO:0000259" key="7">
    <source>
        <dbReference type="Pfam" id="PF00892"/>
    </source>
</evidence>
<dbReference type="Pfam" id="PF00892">
    <property type="entry name" value="EamA"/>
    <property type="match status" value="2"/>
</dbReference>
<gene>
    <name evidence="8" type="ORF">CEW83_08775</name>
</gene>
<accession>A0A2U8GP85</accession>
<keyword evidence="3 6" id="KW-0812">Transmembrane</keyword>
<dbReference type="InterPro" id="IPR037185">
    <property type="entry name" value="EmrE-like"/>
</dbReference>
<comment type="subcellular location">
    <subcellularLocation>
        <location evidence="1">Membrane</location>
        <topology evidence="1">Multi-pass membrane protein</topology>
    </subcellularLocation>
</comment>
<comment type="similarity">
    <text evidence="2">Belongs to the EamA transporter family.</text>
</comment>
<feature type="transmembrane region" description="Helical" evidence="6">
    <location>
        <begin position="265"/>
        <end position="284"/>
    </location>
</feature>
<dbReference type="GO" id="GO:0016020">
    <property type="term" value="C:membrane"/>
    <property type="evidence" value="ECO:0007669"/>
    <property type="project" value="UniProtKB-SubCell"/>
</dbReference>
<evidence type="ECO:0000256" key="5">
    <source>
        <dbReference type="ARBA" id="ARBA00023136"/>
    </source>
</evidence>
<keyword evidence="5 6" id="KW-0472">Membrane</keyword>
<feature type="transmembrane region" description="Helical" evidence="6">
    <location>
        <begin position="172"/>
        <end position="188"/>
    </location>
</feature>
<proteinExistence type="inferred from homology"/>
<feature type="transmembrane region" description="Helical" evidence="6">
    <location>
        <begin position="53"/>
        <end position="73"/>
    </location>
</feature>